<name>A0A2P2PLY3_RHIMU</name>
<sequence>MFNQSPPHIRHIASLLHLHCHFL</sequence>
<protein>
    <submittedName>
        <fullName evidence="1">Uncharacterized protein</fullName>
    </submittedName>
</protein>
<proteinExistence type="predicted"/>
<accession>A0A2P2PLY3</accession>
<evidence type="ECO:0000313" key="1">
    <source>
        <dbReference type="EMBL" id="MBX55743.1"/>
    </source>
</evidence>
<reference evidence="1" key="1">
    <citation type="submission" date="2018-02" db="EMBL/GenBank/DDBJ databases">
        <title>Rhizophora mucronata_Transcriptome.</title>
        <authorList>
            <person name="Meera S.P."/>
            <person name="Sreeshan A."/>
            <person name="Augustine A."/>
        </authorList>
    </citation>
    <scope>NUCLEOTIDE SEQUENCE</scope>
    <source>
        <tissue evidence="1">Leaf</tissue>
    </source>
</reference>
<organism evidence="1">
    <name type="scientific">Rhizophora mucronata</name>
    <name type="common">Asiatic mangrove</name>
    <dbReference type="NCBI Taxonomy" id="61149"/>
    <lineage>
        <taxon>Eukaryota</taxon>
        <taxon>Viridiplantae</taxon>
        <taxon>Streptophyta</taxon>
        <taxon>Embryophyta</taxon>
        <taxon>Tracheophyta</taxon>
        <taxon>Spermatophyta</taxon>
        <taxon>Magnoliopsida</taxon>
        <taxon>eudicotyledons</taxon>
        <taxon>Gunneridae</taxon>
        <taxon>Pentapetalae</taxon>
        <taxon>rosids</taxon>
        <taxon>fabids</taxon>
        <taxon>Malpighiales</taxon>
        <taxon>Rhizophoraceae</taxon>
        <taxon>Rhizophora</taxon>
    </lineage>
</organism>
<dbReference type="EMBL" id="GGEC01075259">
    <property type="protein sequence ID" value="MBX55743.1"/>
    <property type="molecule type" value="Transcribed_RNA"/>
</dbReference>
<dbReference type="AlphaFoldDB" id="A0A2P2PLY3"/>